<evidence type="ECO:0000313" key="2">
    <source>
        <dbReference type="Proteomes" id="UP000245956"/>
    </source>
</evidence>
<dbReference type="EMBL" id="LCWV01000005">
    <property type="protein sequence ID" value="PWI73246.1"/>
    <property type="molecule type" value="Genomic_DNA"/>
</dbReference>
<organism evidence="1 2">
    <name type="scientific">Purpureocillium lilacinum</name>
    <name type="common">Paecilomyces lilacinus</name>
    <dbReference type="NCBI Taxonomy" id="33203"/>
    <lineage>
        <taxon>Eukaryota</taxon>
        <taxon>Fungi</taxon>
        <taxon>Dikarya</taxon>
        <taxon>Ascomycota</taxon>
        <taxon>Pezizomycotina</taxon>
        <taxon>Sordariomycetes</taxon>
        <taxon>Hypocreomycetidae</taxon>
        <taxon>Hypocreales</taxon>
        <taxon>Ophiocordycipitaceae</taxon>
        <taxon>Purpureocillium</taxon>
    </lineage>
</organism>
<name>A0A2U3EFF7_PURLI</name>
<accession>A0A2U3EFF7</accession>
<protein>
    <submittedName>
        <fullName evidence="1">Uncharacterized protein</fullName>
    </submittedName>
</protein>
<proteinExistence type="predicted"/>
<dbReference type="AlphaFoldDB" id="A0A2U3EFF7"/>
<gene>
    <name evidence="1" type="ORF">PCL_10261</name>
</gene>
<evidence type="ECO:0000313" key="1">
    <source>
        <dbReference type="EMBL" id="PWI73246.1"/>
    </source>
</evidence>
<comment type="caution">
    <text evidence="1">The sequence shown here is derived from an EMBL/GenBank/DDBJ whole genome shotgun (WGS) entry which is preliminary data.</text>
</comment>
<dbReference type="Proteomes" id="UP000245956">
    <property type="component" value="Unassembled WGS sequence"/>
</dbReference>
<sequence length="334" mass="35856">MSGVASPMEQGTAGPLAQRYSGHWHLPRTWHFDCLLPVWLVSNAQVRRQSHIGAGRARPFAEEAAAQSAIAGRNLRSAAPVLRRIWQLASIVVQRRDANDGAIVHVQFHTQAWAGEAAVAALVPVPRDLETRRDCARPSELGPGAPRPPLRASRHVIVNKQTMGMIGLLGCVSSLATSLPDLMQFCREQADGPGPSEEEQSLFANAPAAAEHPQAIRPLMAAATGADHSSASLASAAHVRIHQYQAQIDWVSGRIWQFGMRARAGGLGGWLTARLDARSDTPRFVPAGGPAAPSLHTPRSLWCPGAGCPELEDRGTVSWRVAFVIGEVLAYYPS</sequence>
<reference evidence="1 2" key="1">
    <citation type="journal article" date="2016" name="Front. Microbiol.">
        <title>Genome and transcriptome sequences reveal the specific parasitism of the nematophagous Purpureocillium lilacinum 36-1.</title>
        <authorList>
            <person name="Xie J."/>
            <person name="Li S."/>
            <person name="Mo C."/>
            <person name="Xiao X."/>
            <person name="Peng D."/>
            <person name="Wang G."/>
            <person name="Xiao Y."/>
        </authorList>
    </citation>
    <scope>NUCLEOTIDE SEQUENCE [LARGE SCALE GENOMIC DNA]</scope>
    <source>
        <strain evidence="1 2">36-1</strain>
    </source>
</reference>